<evidence type="ECO:0000313" key="1">
    <source>
        <dbReference type="EMBL" id="EED36872.1"/>
    </source>
</evidence>
<protein>
    <submittedName>
        <fullName evidence="1">AMP-binding domain protein</fullName>
    </submittedName>
</protein>
<dbReference type="EMBL" id="DS999411">
    <property type="protein sequence ID" value="EED36872.1"/>
    <property type="molecule type" value="Genomic_DNA"/>
</dbReference>
<organism evidence="1 2">
    <name type="scientific">Luminiphilus syltensis NOR5-1B</name>
    <dbReference type="NCBI Taxonomy" id="565045"/>
    <lineage>
        <taxon>Bacteria</taxon>
        <taxon>Pseudomonadati</taxon>
        <taxon>Pseudomonadota</taxon>
        <taxon>Gammaproteobacteria</taxon>
        <taxon>Cellvibrionales</taxon>
        <taxon>Halieaceae</taxon>
        <taxon>Luminiphilus</taxon>
    </lineage>
</organism>
<keyword evidence="2" id="KW-1185">Reference proteome</keyword>
<reference evidence="2" key="1">
    <citation type="journal article" date="2013" name="BMC Microbiol.">
        <title>Taxonomy and evolution of bacteriochlorophyll a-containing members of the OM60/NOR5 clade of marine gammaproteobacteria: description of Luminiphilus syltensis gen. nov., sp. nov., reclassification of Haliea rubra as Pseudohaliea rubra gen. nov., comb. nov., and emendation of Chromatocurvus halotolerans.</title>
        <authorList>
            <person name="Spring S."/>
            <person name="Riedel T."/>
            <person name="Sproer C."/>
            <person name="Yan S."/>
            <person name="Harder J."/>
            <person name="Fuchs B.M."/>
        </authorList>
    </citation>
    <scope>NUCLEOTIDE SEQUENCE [LARGE SCALE GENOMIC DNA]</scope>
    <source>
        <strain evidence="2">NOR51-B</strain>
    </source>
</reference>
<sequence length="56" mass="6491">MQQILDFCKGQIVHYKISAYTRFVDDCPMTVTGKIQKFVMRKQMAEGLHLTKPLMA</sequence>
<name>B8KVV0_9GAMM</name>
<dbReference type="Gene3D" id="3.30.300.30">
    <property type="match status" value="1"/>
</dbReference>
<dbReference type="InterPro" id="IPR045851">
    <property type="entry name" value="AMP-bd_C_sf"/>
</dbReference>
<dbReference type="AlphaFoldDB" id="B8KVV0"/>
<dbReference type="STRING" id="565045.NOR51B_2825"/>
<dbReference type="Proteomes" id="UP000004699">
    <property type="component" value="Unassembled WGS sequence"/>
</dbReference>
<accession>B8KVV0</accession>
<dbReference type="RefSeq" id="WP_009021613.1">
    <property type="nucleotide sequence ID" value="NZ_DS999411.1"/>
</dbReference>
<dbReference type="SUPFAM" id="SSF56801">
    <property type="entry name" value="Acetyl-CoA synthetase-like"/>
    <property type="match status" value="1"/>
</dbReference>
<gene>
    <name evidence="1" type="ORF">NOR51B_2825</name>
</gene>
<dbReference type="eggNOG" id="COG0318">
    <property type="taxonomic scope" value="Bacteria"/>
</dbReference>
<evidence type="ECO:0000313" key="2">
    <source>
        <dbReference type="Proteomes" id="UP000004699"/>
    </source>
</evidence>
<proteinExistence type="predicted"/>
<dbReference type="OrthoDB" id="9803968at2"/>
<dbReference type="HOGENOM" id="CLU_3008930_0_0_6"/>